<dbReference type="InterPro" id="IPR015815">
    <property type="entry name" value="HIBADH-related"/>
</dbReference>
<evidence type="ECO:0000313" key="6">
    <source>
        <dbReference type="EMBL" id="GAA0896214.1"/>
    </source>
</evidence>
<evidence type="ECO:0000256" key="3">
    <source>
        <dbReference type="ARBA" id="ARBA00023027"/>
    </source>
</evidence>
<dbReference type="InterPro" id="IPR013328">
    <property type="entry name" value="6PGD_dom2"/>
</dbReference>
<dbReference type="RefSeq" id="WP_343944436.1">
    <property type="nucleotide sequence ID" value="NZ_BAAAHP010000166.1"/>
</dbReference>
<dbReference type="EMBL" id="BAAAHP010000166">
    <property type="protein sequence ID" value="GAA0896214.1"/>
    <property type="molecule type" value="Genomic_DNA"/>
</dbReference>
<dbReference type="PIRSF" id="PIRSF000103">
    <property type="entry name" value="HIBADH"/>
    <property type="match status" value="1"/>
</dbReference>
<evidence type="ECO:0000259" key="4">
    <source>
        <dbReference type="Pfam" id="PF03446"/>
    </source>
</evidence>
<evidence type="ECO:0000256" key="2">
    <source>
        <dbReference type="ARBA" id="ARBA00023002"/>
    </source>
</evidence>
<dbReference type="InterPro" id="IPR008927">
    <property type="entry name" value="6-PGluconate_DH-like_C_sf"/>
</dbReference>
<evidence type="ECO:0000256" key="1">
    <source>
        <dbReference type="ARBA" id="ARBA00009080"/>
    </source>
</evidence>
<dbReference type="Pfam" id="PF14833">
    <property type="entry name" value="NAD_binding_11"/>
    <property type="match status" value="1"/>
</dbReference>
<evidence type="ECO:0000259" key="5">
    <source>
        <dbReference type="Pfam" id="PF14833"/>
    </source>
</evidence>
<comment type="caution">
    <text evidence="6">The sequence shown here is derived from an EMBL/GenBank/DDBJ whole genome shotgun (WGS) entry which is preliminary data.</text>
</comment>
<comment type="similarity">
    <text evidence="1">Belongs to the HIBADH-related family.</text>
</comment>
<feature type="domain" description="6-phosphogluconate dehydrogenase NADP-binding" evidence="4">
    <location>
        <begin position="2"/>
        <end position="162"/>
    </location>
</feature>
<dbReference type="Gene3D" id="1.10.1040.10">
    <property type="entry name" value="N-(1-d-carboxylethyl)-l-norvaline Dehydrogenase, domain 2"/>
    <property type="match status" value="1"/>
</dbReference>
<organism evidence="6 7">
    <name type="scientific">Pseudonocardia zijingensis</name>
    <dbReference type="NCBI Taxonomy" id="153376"/>
    <lineage>
        <taxon>Bacteria</taxon>
        <taxon>Bacillati</taxon>
        <taxon>Actinomycetota</taxon>
        <taxon>Actinomycetes</taxon>
        <taxon>Pseudonocardiales</taxon>
        <taxon>Pseudonocardiaceae</taxon>
        <taxon>Pseudonocardia</taxon>
    </lineage>
</organism>
<keyword evidence="7" id="KW-1185">Reference proteome</keyword>
<dbReference type="Gene3D" id="3.40.50.720">
    <property type="entry name" value="NAD(P)-binding Rossmann-like Domain"/>
    <property type="match status" value="1"/>
</dbReference>
<dbReference type="PANTHER" id="PTHR22981:SF7">
    <property type="entry name" value="3-HYDROXYISOBUTYRATE DEHYDROGENASE, MITOCHONDRIAL"/>
    <property type="match status" value="1"/>
</dbReference>
<dbReference type="InterPro" id="IPR006115">
    <property type="entry name" value="6PGDH_NADP-bd"/>
</dbReference>
<gene>
    <name evidence="6" type="ORF">GCM10009559_54330</name>
</gene>
<keyword evidence="3" id="KW-0520">NAD</keyword>
<dbReference type="InterPro" id="IPR036291">
    <property type="entry name" value="NAD(P)-bd_dom_sf"/>
</dbReference>
<dbReference type="SUPFAM" id="SSF48179">
    <property type="entry name" value="6-phosphogluconate dehydrogenase C-terminal domain-like"/>
    <property type="match status" value="1"/>
</dbReference>
<feature type="domain" description="3-hydroxyisobutyrate dehydrogenase-like NAD-binding" evidence="5">
    <location>
        <begin position="165"/>
        <end position="285"/>
    </location>
</feature>
<accession>A0ABP3YNE7</accession>
<reference evidence="7" key="1">
    <citation type="journal article" date="2019" name="Int. J. Syst. Evol. Microbiol.">
        <title>The Global Catalogue of Microorganisms (GCM) 10K type strain sequencing project: providing services to taxonomists for standard genome sequencing and annotation.</title>
        <authorList>
            <consortium name="The Broad Institute Genomics Platform"/>
            <consortium name="The Broad Institute Genome Sequencing Center for Infectious Disease"/>
            <person name="Wu L."/>
            <person name="Ma J."/>
        </authorList>
    </citation>
    <scope>NUCLEOTIDE SEQUENCE [LARGE SCALE GENOMIC DNA]</scope>
    <source>
        <strain evidence="7">JCM 11117</strain>
    </source>
</reference>
<evidence type="ECO:0000313" key="7">
    <source>
        <dbReference type="Proteomes" id="UP001499967"/>
    </source>
</evidence>
<dbReference type="SUPFAM" id="SSF51735">
    <property type="entry name" value="NAD(P)-binding Rossmann-fold domains"/>
    <property type="match status" value="1"/>
</dbReference>
<dbReference type="Proteomes" id="UP001499967">
    <property type="component" value="Unassembled WGS sequence"/>
</dbReference>
<dbReference type="InterPro" id="IPR029154">
    <property type="entry name" value="HIBADH-like_NADP-bd"/>
</dbReference>
<dbReference type="PROSITE" id="PS00895">
    <property type="entry name" value="3_HYDROXYISOBUT_DH"/>
    <property type="match status" value="1"/>
</dbReference>
<dbReference type="PANTHER" id="PTHR22981">
    <property type="entry name" value="3-HYDROXYISOBUTYRATE DEHYDROGENASE-RELATED"/>
    <property type="match status" value="1"/>
</dbReference>
<dbReference type="InterPro" id="IPR002204">
    <property type="entry name" value="3-OH-isobutyrate_DH-rel_CS"/>
</dbReference>
<sequence>MRIGFVGLGSMGAPMAERLAVAGHRLVVVDADPAAAERVAAATGARLGKTPREAGEACDLLITMLPDSAVVEEVLFGSDGAVAAMPARSVVVEMSSGVPSATVAMAARTAELWIDMIDAPVSGGVPRARTGELTIMVGGPESVLERVRPVLDVLGAGVRHTGDVGSAHAMKALNNLASAGGFLIGLEVLLIGKRFGLAPETVVEVLDSSTGMTNSTRRKFRQFVLSGTYDSGFGLDLMVKDLAIAMGIARDTSTSAPFSALCAELWTAAARVTGPGHDHTEMARFSELLAGDTLVRAD</sequence>
<proteinExistence type="inferred from homology"/>
<protein>
    <submittedName>
        <fullName evidence="6">NAD(P)-dependent oxidoreductase</fullName>
    </submittedName>
</protein>
<dbReference type="Pfam" id="PF03446">
    <property type="entry name" value="NAD_binding_2"/>
    <property type="match status" value="1"/>
</dbReference>
<name>A0ABP3YNE7_9PSEU</name>
<keyword evidence="2" id="KW-0560">Oxidoreductase</keyword>